<evidence type="ECO:0000256" key="2">
    <source>
        <dbReference type="ARBA" id="ARBA00022692"/>
    </source>
</evidence>
<dbReference type="InterPro" id="IPR005821">
    <property type="entry name" value="Ion_trans_dom"/>
</dbReference>
<evidence type="ECO:0000256" key="6">
    <source>
        <dbReference type="SAM" id="Phobius"/>
    </source>
</evidence>
<dbReference type="GO" id="GO:0005790">
    <property type="term" value="C:smooth endoplasmic reticulum"/>
    <property type="evidence" value="ECO:0007669"/>
    <property type="project" value="TreeGrafter"/>
</dbReference>
<dbReference type="GO" id="GO:0042383">
    <property type="term" value="C:sarcolemma"/>
    <property type="evidence" value="ECO:0007669"/>
    <property type="project" value="TreeGrafter"/>
</dbReference>
<comment type="caution">
    <text evidence="8">The sequence shown here is derived from an EMBL/GenBank/DDBJ whole genome shotgun (WGS) entry which is preliminary data.</text>
</comment>
<dbReference type="GO" id="GO:0006874">
    <property type="term" value="P:intracellular calcium ion homeostasis"/>
    <property type="evidence" value="ECO:0007669"/>
    <property type="project" value="InterPro"/>
</dbReference>
<feature type="region of interest" description="Disordered" evidence="5">
    <location>
        <begin position="1498"/>
        <end position="1517"/>
    </location>
</feature>
<dbReference type="SUPFAM" id="SSF47473">
    <property type="entry name" value="EF-hand"/>
    <property type="match status" value="1"/>
</dbReference>
<dbReference type="SUPFAM" id="SSF53901">
    <property type="entry name" value="Thiolase-like"/>
    <property type="match status" value="1"/>
</dbReference>
<dbReference type="Gene3D" id="1.10.238.10">
    <property type="entry name" value="EF-hand"/>
    <property type="match status" value="1"/>
</dbReference>
<dbReference type="Pfam" id="PF00108">
    <property type="entry name" value="Thiolase_N"/>
    <property type="match status" value="1"/>
</dbReference>
<dbReference type="Gene3D" id="3.40.47.10">
    <property type="match status" value="2"/>
</dbReference>
<name>A0A662YW35_ACIRT</name>
<dbReference type="Pfam" id="PF08454">
    <property type="entry name" value="RIH_assoc"/>
    <property type="match status" value="1"/>
</dbReference>
<sequence>MSACCLSQYRMHHFKKLVKRLNIVLKWMKNKPPKLASPELPGHKKLPGRKRSATIDTTPRVQKTPLSAIKKSASVDYVSMLRHTKAQSRPMDMAGSKKWKGLHKEGHIAMQSLLGCHTDLLEDPAIRWQMALYKDLPNRTDDTSDPEKTVERVLDIAHVLFHLEQVEHPQRSKKAVWHKLLSKQRKRAVVACFRMAPLYNLPRHRAVNLFLQGYEKSWIETEEHYFEDKLIEDLAKPGGEEPPEEDEGTKPIDPLNQLILLFSRTALTEKCKLEEDFLYMAYADIMAKSCHDEEDEDGEEVKSFEEKEMEKQKLLYQQARLHDRGAAEMVLQMISASKGEMGPMVASTLKLGIAILNGGNSTVQQKMLDYLKDKKDVGFFQSLAGLMQSCSVLDLNAFERQNKAEGLGMVTEEGSGEKVMQDDEFTCDLFRFLQLLCEGHNSDFQNYLRTQTGNNTTVNIIISTVDYLLRVQESISDFYWYYSGKDVIDEQGQRNFSKAINVAKQVFNTLTEYIQGPCTGNQQSLAHSRLWDAVVGFLHVFAHMQMKLSQDSSQIELLKELMDLQKDMVVMLLSMLEGNVVNGTIGKQMVDMLVESSNNVEMILKFFDMFLKLKDLTSSDTFKEYDPDAKGVISKRDFHKAMENHKHYTQSETEFLLSCAETDENELLDYEEFVERFHEPAKDIGFNVAVLLTNLSEHMPHDTRLQTFLELAESVLNYFQPYLGRIEIMGSAKRIERVYFEISESSRTQWEKPQVKESKRQFIFDVVNEGGEKEKMELFVNFCEDTIFEMQLAAQISESDTGERSSTKEENEKDKHEGENPEMGFFSIITMRTALFALRYNVMMLMKLLSMKSLKKQMKKMKKMTVKDMIMTLISFYWSTLLGLFHFTFSVSRGFFRIMYSTFLGGSLVEGAKKIKVADLLANMPDPTQDEVRGEGEEIEKKHPDTAMPSEDLADLAVASDDGDLLSDIFGLDLRREGGQYILMPHNPNASLSELITSPSPLLPAPSPLLRRQHQNYFARNFYNMRMLALFVAFAINFILLFYKVSTSSAVIEEKEVVYTTTEEGVPRWNAMDREPHKMVTVHFVLEESSGYMEPTLRILAILHTVISFFCIIGYYCLKVPLVIFKREKEVARKLEFDGLYITEQPSEDDIKGQWDRLVMDKYGEFYGRDRISELLGMDKAALDFSDSQEKKKPKKDSSLSAVLNSIDVKYQMWKLGVVFTDNEICLKESEVVLCGGSESMSQAPYAVRNIRFGTKFGVDLKMEDTLWAGLTDLHVKIPMGITAENLAVQYEISREDCDKYAHKTQQSVDVSLLSCHGTEMSFLYLAWYMTMSVLGHYNNFFFAAHLLDIAMGFKTLRTILSSVTHNGKQLVLTVGLLAVVVYLYTVVAFNFFRKFYNKNEDGDTPDMKCDDMLTCYMFHMYVGVRAGGGIGDEIEDPAGDEYEIYRIIFDITFFFFVIVILLAIIQGLIIDAFGELRDQQEQVKEDMEINDPKVQNQFKESKQEQHEQVQSTSGEESSASSSVFFIDEDALNESLASGKFLLNAVRLTTKCFICGIGNDYFDTVPHGFETHTLQEHNLANYLYDHTNFAKRGVIYLAEMNQLPDEVLEQFKRENVVVKVGKTKFNQVDPDQGQECFNGTGKKGEGIVGITKTVSALSRWALFFNLQAQIAADTRQLYSLTLDDSLTDKEVNMSCRLKDSEAEEQVV</sequence>
<dbReference type="FunFam" id="1.10.238.10:FF:000040">
    <property type="entry name" value="Ryanodine receptor 2"/>
    <property type="match status" value="1"/>
</dbReference>
<dbReference type="InterPro" id="IPR009460">
    <property type="entry name" value="Ryanrecept_TM4-6"/>
</dbReference>
<dbReference type="PANTHER" id="PTHR46399:SF7">
    <property type="entry name" value="RYANODINE RECEPTOR 2"/>
    <property type="match status" value="1"/>
</dbReference>
<dbReference type="GO" id="GO:0006941">
    <property type="term" value="P:striated muscle contraction"/>
    <property type="evidence" value="ECO:0007669"/>
    <property type="project" value="TreeGrafter"/>
</dbReference>
<evidence type="ECO:0000256" key="3">
    <source>
        <dbReference type="ARBA" id="ARBA00022989"/>
    </source>
</evidence>
<evidence type="ECO:0000256" key="5">
    <source>
        <dbReference type="SAM" id="MobiDB-lite"/>
    </source>
</evidence>
<dbReference type="InterPro" id="IPR020616">
    <property type="entry name" value="Thiolase_N"/>
</dbReference>
<dbReference type="PANTHER" id="PTHR46399">
    <property type="entry name" value="B30.2/SPRY DOMAIN-CONTAINING PROTEIN"/>
    <property type="match status" value="1"/>
</dbReference>
<organism evidence="8 9">
    <name type="scientific">Acipenser ruthenus</name>
    <name type="common">Sterlet sturgeon</name>
    <dbReference type="NCBI Taxonomy" id="7906"/>
    <lineage>
        <taxon>Eukaryota</taxon>
        <taxon>Metazoa</taxon>
        <taxon>Chordata</taxon>
        <taxon>Craniata</taxon>
        <taxon>Vertebrata</taxon>
        <taxon>Euteleostomi</taxon>
        <taxon>Actinopterygii</taxon>
        <taxon>Chondrostei</taxon>
        <taxon>Acipenseriformes</taxon>
        <taxon>Acipenseridae</taxon>
        <taxon>Acipenser</taxon>
    </lineage>
</organism>
<dbReference type="EMBL" id="SCEB01000193">
    <property type="protein sequence ID" value="RXN00376.1"/>
    <property type="molecule type" value="Genomic_DNA"/>
</dbReference>
<dbReference type="InterPro" id="IPR011992">
    <property type="entry name" value="EF-hand-dom_pair"/>
</dbReference>
<feature type="compositionally biased region" description="Basic and acidic residues" evidence="5">
    <location>
        <begin position="930"/>
        <end position="945"/>
    </location>
</feature>
<proteinExistence type="predicted"/>
<feature type="transmembrane region" description="Helical" evidence="6">
    <location>
        <begin position="1022"/>
        <end position="1043"/>
    </location>
</feature>
<dbReference type="Pfam" id="PF00520">
    <property type="entry name" value="Ion_trans"/>
    <property type="match status" value="1"/>
</dbReference>
<dbReference type="Pfam" id="PF06459">
    <property type="entry name" value="RR_TM4-6"/>
    <property type="match status" value="2"/>
</dbReference>
<dbReference type="PROSITE" id="PS50222">
    <property type="entry name" value="EF_HAND_2"/>
    <property type="match status" value="1"/>
</dbReference>
<dbReference type="FunFam" id="1.10.287.70:FF:000017">
    <property type="entry name" value="ryanodine receptor isoform X2"/>
    <property type="match status" value="1"/>
</dbReference>
<keyword evidence="2 6" id="KW-0812">Transmembrane</keyword>
<dbReference type="GO" id="GO:0005509">
    <property type="term" value="F:calcium ion binding"/>
    <property type="evidence" value="ECO:0007669"/>
    <property type="project" value="InterPro"/>
</dbReference>
<feature type="transmembrane region" description="Helical" evidence="6">
    <location>
        <begin position="1371"/>
        <end position="1393"/>
    </location>
</feature>
<dbReference type="InterPro" id="IPR016039">
    <property type="entry name" value="Thiolase-like"/>
</dbReference>
<feature type="region of interest" description="Disordered" evidence="5">
    <location>
        <begin position="796"/>
        <end position="819"/>
    </location>
</feature>
<dbReference type="Proteomes" id="UP000289886">
    <property type="component" value="Unassembled WGS sequence"/>
</dbReference>
<dbReference type="InterPro" id="IPR015925">
    <property type="entry name" value="Ryanodine_IP3_receptor"/>
</dbReference>
<feature type="transmembrane region" description="Helical" evidence="6">
    <location>
        <begin position="1448"/>
        <end position="1470"/>
    </location>
</feature>
<feature type="transmembrane region" description="Helical" evidence="6">
    <location>
        <begin position="1323"/>
        <end position="1348"/>
    </location>
</feature>
<keyword evidence="3 6" id="KW-1133">Transmembrane helix</keyword>
<dbReference type="GO" id="GO:0005219">
    <property type="term" value="F:ryanodine-sensitive calcium-release channel activity"/>
    <property type="evidence" value="ECO:0007669"/>
    <property type="project" value="InterPro"/>
</dbReference>
<feature type="transmembrane region" description="Helical" evidence="6">
    <location>
        <begin position="870"/>
        <end position="889"/>
    </location>
</feature>
<evidence type="ECO:0000313" key="9">
    <source>
        <dbReference type="Proteomes" id="UP000289886"/>
    </source>
</evidence>
<dbReference type="GO" id="GO:0014808">
    <property type="term" value="P:release of sequestered calcium ion into cytosol by sarcoplasmic reticulum"/>
    <property type="evidence" value="ECO:0007669"/>
    <property type="project" value="TreeGrafter"/>
</dbReference>
<feature type="domain" description="EF-hand" evidence="7">
    <location>
        <begin position="613"/>
        <end position="648"/>
    </location>
</feature>
<evidence type="ECO:0000256" key="4">
    <source>
        <dbReference type="ARBA" id="ARBA00023136"/>
    </source>
</evidence>
<evidence type="ECO:0000259" key="7">
    <source>
        <dbReference type="PROSITE" id="PS50222"/>
    </source>
</evidence>
<keyword evidence="4 6" id="KW-0472">Membrane</keyword>
<feature type="region of interest" description="Disordered" evidence="5">
    <location>
        <begin position="926"/>
        <end position="946"/>
    </location>
</feature>
<feature type="compositionally biased region" description="Basic and acidic residues" evidence="5">
    <location>
        <begin position="801"/>
        <end position="819"/>
    </location>
</feature>
<protein>
    <submittedName>
        <fullName evidence="8">Ryanodine receptor 2</fullName>
    </submittedName>
</protein>
<keyword evidence="8" id="KW-0675">Receptor</keyword>
<keyword evidence="9" id="KW-1185">Reference proteome</keyword>
<gene>
    <name evidence="8" type="ORF">EOD39_9635</name>
</gene>
<dbReference type="GO" id="GO:0016747">
    <property type="term" value="F:acyltransferase activity, transferring groups other than amino-acyl groups"/>
    <property type="evidence" value="ECO:0007669"/>
    <property type="project" value="InterPro"/>
</dbReference>
<comment type="subcellular location">
    <subcellularLocation>
        <location evidence="1">Membrane</location>
        <topology evidence="1">Multi-pass membrane protein</topology>
    </subcellularLocation>
</comment>
<reference evidence="8 9" key="1">
    <citation type="submission" date="2019-01" db="EMBL/GenBank/DDBJ databases">
        <title>Draft Genome and Complete Hox-Cluster Characterization of the Sterlet Sturgeon (Acipenser ruthenus).</title>
        <authorList>
            <person name="Wei Q."/>
        </authorList>
    </citation>
    <scope>NUCLEOTIDE SEQUENCE [LARGE SCALE GENOMIC DNA]</scope>
    <source>
        <strain evidence="8">WHYD16114868_AA</strain>
        <tissue evidence="8">Blood</tissue>
    </source>
</reference>
<evidence type="ECO:0000313" key="8">
    <source>
        <dbReference type="EMBL" id="RXN00376.1"/>
    </source>
</evidence>
<dbReference type="GO" id="GO:0033017">
    <property type="term" value="C:sarcoplasmic reticulum membrane"/>
    <property type="evidence" value="ECO:0007669"/>
    <property type="project" value="TreeGrafter"/>
</dbReference>
<dbReference type="InterPro" id="IPR002048">
    <property type="entry name" value="EF_hand_dom"/>
</dbReference>
<evidence type="ECO:0000256" key="1">
    <source>
        <dbReference type="ARBA" id="ARBA00004141"/>
    </source>
</evidence>
<feature type="transmembrane region" description="Helical" evidence="6">
    <location>
        <begin position="1099"/>
        <end position="1118"/>
    </location>
</feature>
<dbReference type="Gene3D" id="1.10.287.70">
    <property type="match status" value="1"/>
</dbReference>
<dbReference type="GO" id="GO:0034704">
    <property type="term" value="C:calcium channel complex"/>
    <property type="evidence" value="ECO:0007669"/>
    <property type="project" value="TreeGrafter"/>
</dbReference>
<dbReference type="InterPro" id="IPR013662">
    <property type="entry name" value="RIH_assoc-dom"/>
</dbReference>
<accession>A0A662YW35</accession>
<dbReference type="GO" id="GO:0030018">
    <property type="term" value="C:Z disc"/>
    <property type="evidence" value="ECO:0007669"/>
    <property type="project" value="TreeGrafter"/>
</dbReference>